<proteinExistence type="predicted"/>
<dbReference type="Pfam" id="PF18370">
    <property type="entry name" value="RGI_lyase"/>
    <property type="match status" value="1"/>
</dbReference>
<dbReference type="AlphaFoldDB" id="A0A0A6VBT5"/>
<dbReference type="InterPro" id="IPR013783">
    <property type="entry name" value="Ig-like_fold"/>
</dbReference>
<sequence>MQTVKQPQKVEQLHPNAPQNLQGTATVTTTDLSWDTVDGATYNVYRNDSKVASAITETSYYDTGLTGGTTYNYAVSAIVGGVESPKSEVLIITTQASGS</sequence>
<dbReference type="InterPro" id="IPR003961">
    <property type="entry name" value="FN3_dom"/>
</dbReference>
<evidence type="ECO:0000256" key="1">
    <source>
        <dbReference type="SAM" id="MobiDB-lite"/>
    </source>
</evidence>
<dbReference type="Gene3D" id="2.60.40.10">
    <property type="entry name" value="Immunoglobulins"/>
    <property type="match status" value="1"/>
</dbReference>
<name>A0A0A6VBT5_9BACI</name>
<gene>
    <name evidence="3" type="ORF">NG54_07905</name>
</gene>
<organism evidence="3 4">
    <name type="scientific">Heyndrickxia ginsengihumi</name>
    <dbReference type="NCBI Taxonomy" id="363870"/>
    <lineage>
        <taxon>Bacteria</taxon>
        <taxon>Bacillati</taxon>
        <taxon>Bacillota</taxon>
        <taxon>Bacilli</taxon>
        <taxon>Bacillales</taxon>
        <taxon>Bacillaceae</taxon>
        <taxon>Heyndrickxia</taxon>
    </lineage>
</organism>
<comment type="caution">
    <text evidence="3">The sequence shown here is derived from an EMBL/GenBank/DDBJ whole genome shotgun (WGS) entry which is preliminary data.</text>
</comment>
<dbReference type="SUPFAM" id="SSF49265">
    <property type="entry name" value="Fibronectin type III"/>
    <property type="match status" value="1"/>
</dbReference>
<reference evidence="3 4" key="1">
    <citation type="submission" date="2014-10" db="EMBL/GenBank/DDBJ databases">
        <title>Draft genome of phytase producing Bacillus ginsengihumi strain M2.11.</title>
        <authorList>
            <person name="Toymentseva A."/>
            <person name="Boulygina E.A."/>
            <person name="Kazakov S.V."/>
            <person name="Kayumov I."/>
            <person name="Suleimanova A.D."/>
            <person name="Mardanova A.M."/>
            <person name="Maria S.N."/>
            <person name="Sergey M.Y."/>
            <person name="Sharipova M.R."/>
        </authorList>
    </citation>
    <scope>NUCLEOTIDE SEQUENCE [LARGE SCALE GENOMIC DNA]</scope>
    <source>
        <strain evidence="3 4">M2.11</strain>
    </source>
</reference>
<evidence type="ECO:0000313" key="4">
    <source>
        <dbReference type="Proteomes" id="UP000030588"/>
    </source>
</evidence>
<evidence type="ECO:0000313" key="3">
    <source>
        <dbReference type="EMBL" id="KHD85695.1"/>
    </source>
</evidence>
<dbReference type="InterPro" id="IPR036116">
    <property type="entry name" value="FN3_sf"/>
</dbReference>
<dbReference type="STRING" id="363870.NG54_07905"/>
<dbReference type="Proteomes" id="UP000030588">
    <property type="component" value="Unassembled WGS sequence"/>
</dbReference>
<feature type="domain" description="Fibronectin type-III" evidence="2">
    <location>
        <begin position="17"/>
        <end position="97"/>
    </location>
</feature>
<protein>
    <recommendedName>
        <fullName evidence="2">Fibronectin type-III domain-containing protein</fullName>
    </recommendedName>
</protein>
<dbReference type="EMBL" id="JRUN01000018">
    <property type="protein sequence ID" value="KHD85695.1"/>
    <property type="molecule type" value="Genomic_DNA"/>
</dbReference>
<dbReference type="SMART" id="SM00060">
    <property type="entry name" value="FN3"/>
    <property type="match status" value="1"/>
</dbReference>
<dbReference type="InterPro" id="IPR041624">
    <property type="entry name" value="RGI_lyase"/>
</dbReference>
<feature type="compositionally biased region" description="Polar residues" evidence="1">
    <location>
        <begin position="17"/>
        <end position="26"/>
    </location>
</feature>
<accession>A0A0A6VBT5</accession>
<dbReference type="PROSITE" id="PS50853">
    <property type="entry name" value="FN3"/>
    <property type="match status" value="1"/>
</dbReference>
<feature type="region of interest" description="Disordered" evidence="1">
    <location>
        <begin position="1"/>
        <end position="26"/>
    </location>
</feature>
<evidence type="ECO:0000259" key="2">
    <source>
        <dbReference type="PROSITE" id="PS50853"/>
    </source>
</evidence>